<reference evidence="2 3" key="1">
    <citation type="submission" date="2024-01" db="EMBL/GenBank/DDBJ databases">
        <title>The genomes of 5 underutilized Papilionoideae crops provide insights into root nodulation and disease resistanc.</title>
        <authorList>
            <person name="Jiang F."/>
        </authorList>
    </citation>
    <scope>NUCLEOTIDE SEQUENCE [LARGE SCALE GENOMIC DNA]</scope>
    <source>
        <strain evidence="2">LVBAO_FW01</strain>
        <tissue evidence="2">Leaves</tissue>
    </source>
</reference>
<keyword evidence="1" id="KW-0472">Membrane</keyword>
<organism evidence="2 3">
    <name type="scientific">Canavalia gladiata</name>
    <name type="common">Sword bean</name>
    <name type="synonym">Dolichos gladiatus</name>
    <dbReference type="NCBI Taxonomy" id="3824"/>
    <lineage>
        <taxon>Eukaryota</taxon>
        <taxon>Viridiplantae</taxon>
        <taxon>Streptophyta</taxon>
        <taxon>Embryophyta</taxon>
        <taxon>Tracheophyta</taxon>
        <taxon>Spermatophyta</taxon>
        <taxon>Magnoliopsida</taxon>
        <taxon>eudicotyledons</taxon>
        <taxon>Gunneridae</taxon>
        <taxon>Pentapetalae</taxon>
        <taxon>rosids</taxon>
        <taxon>fabids</taxon>
        <taxon>Fabales</taxon>
        <taxon>Fabaceae</taxon>
        <taxon>Papilionoideae</taxon>
        <taxon>50 kb inversion clade</taxon>
        <taxon>NPAAA clade</taxon>
        <taxon>indigoferoid/millettioid clade</taxon>
        <taxon>Phaseoleae</taxon>
        <taxon>Canavalia</taxon>
    </lineage>
</organism>
<feature type="transmembrane region" description="Helical" evidence="1">
    <location>
        <begin position="88"/>
        <end position="107"/>
    </location>
</feature>
<evidence type="ECO:0000256" key="1">
    <source>
        <dbReference type="SAM" id="Phobius"/>
    </source>
</evidence>
<gene>
    <name evidence="2" type="ORF">VNO77_25161</name>
</gene>
<name>A0AAN9LB08_CANGL</name>
<comment type="caution">
    <text evidence="2">The sequence shown here is derived from an EMBL/GenBank/DDBJ whole genome shotgun (WGS) entry which is preliminary data.</text>
</comment>
<evidence type="ECO:0000313" key="2">
    <source>
        <dbReference type="EMBL" id="KAK7330954.1"/>
    </source>
</evidence>
<keyword evidence="3" id="KW-1185">Reference proteome</keyword>
<keyword evidence="1" id="KW-0812">Transmembrane</keyword>
<dbReference type="EMBL" id="JAYMYQ010000005">
    <property type="protein sequence ID" value="KAK7330954.1"/>
    <property type="molecule type" value="Genomic_DNA"/>
</dbReference>
<accession>A0AAN9LB08</accession>
<keyword evidence="1" id="KW-1133">Transmembrane helix</keyword>
<dbReference type="Proteomes" id="UP001367508">
    <property type="component" value="Unassembled WGS sequence"/>
</dbReference>
<proteinExistence type="predicted"/>
<dbReference type="AlphaFoldDB" id="A0AAN9LB08"/>
<sequence length="123" mass="13608">MKARNSLYTYIVGNIAEATVSLSAATSKGNDPHFPPFPVLPISVLLKDTHYCCSKMAHVLSMVVDGVGGFVKTIWGLQERRWSYTFDVVASAALSLTMTFVMCLLSIRSSHRQRRGDMVFASF</sequence>
<evidence type="ECO:0000313" key="3">
    <source>
        <dbReference type="Proteomes" id="UP001367508"/>
    </source>
</evidence>
<protein>
    <submittedName>
        <fullName evidence="2">Uncharacterized protein</fullName>
    </submittedName>
</protein>